<dbReference type="InterPro" id="IPR025486">
    <property type="entry name" value="DUF4378"/>
</dbReference>
<evidence type="ECO:0000256" key="2">
    <source>
        <dbReference type="SAM" id="MobiDB-lite"/>
    </source>
</evidence>
<feature type="region of interest" description="Disordered" evidence="2">
    <location>
        <begin position="344"/>
        <end position="401"/>
    </location>
</feature>
<keyword evidence="6" id="KW-1185">Reference proteome</keyword>
<feature type="compositionally biased region" description="Polar residues" evidence="2">
    <location>
        <begin position="261"/>
        <end position="274"/>
    </location>
</feature>
<feature type="compositionally biased region" description="Polar residues" evidence="2">
    <location>
        <begin position="516"/>
        <end position="530"/>
    </location>
</feature>
<protein>
    <recommendedName>
        <fullName evidence="7">DUF4378 domain-containing protein</fullName>
    </recommendedName>
</protein>
<dbReference type="Pfam" id="PF14383">
    <property type="entry name" value="VARLMGL"/>
    <property type="match status" value="1"/>
</dbReference>
<feature type="region of interest" description="Disordered" evidence="2">
    <location>
        <begin position="45"/>
        <end position="143"/>
    </location>
</feature>
<dbReference type="STRING" id="4155.A0A022Q8R1"/>
<evidence type="ECO:0000259" key="4">
    <source>
        <dbReference type="Pfam" id="PF14383"/>
    </source>
</evidence>
<feature type="compositionally biased region" description="Basic and acidic residues" evidence="2">
    <location>
        <begin position="171"/>
        <end position="182"/>
    </location>
</feature>
<sequence length="972" mass="108324">MAAKLLHSLTDDNPDLQKQIGCMTGIFQLFDRQNMLTGSRRIVGHTPQRLLPGNSHYDVGTLERDSSSSYIRSSSREKYPHKNTQRVSTESSRASFSSSSRSSSFSSLDCNRATQLEPASFDRMIFPETPSRDPAMTLQNSSTRQSVDLRDFVKDSIYKEIHGLSNKHKTKTEDANYRDSPRLRSKYTDNTPAAYLKEPRELLRSSSYHAKEGSSFSVVKDAPRFSYDGREINRTRFDGSNSALKLKDLPRLSLDSREGSMRNSLASDSSKPNSFLKTMQKKDSVVFNETQARPPSVVAKLMGLETLPEHVSSSNGTNTGSGSGRSYPDEEFVNNLGLFEKMDVNKPMQVPISPKNSKKEPSSPRWRNSDGSMKPMPRSPIEPAPWKGPAKSTRNQAKGPTAFPSVYSEIEKRLKDIEFTQSGKDLRALKQILEAMQAKGLLETPQEGQGSNFTSQKDHEERNFRKPQTGQVLASRKTKAVYAETYESPIVIMKPAKLVGKSGIPASGGASKDSIAKSSQRDNAQSSVSTKSDRTLRTAQTSTKSQPLIKEGSNQGWGKSSGSISPRMQQKKLDLEKRSRPPTSPDSSKLKRQTNKQQSEPLNSPGGRRRPKAPITQHSDDQVSEVSAESVEIADVDSYERPPGISSNRSPSKKASQFMKTTTTLSEEESAEFGVGPTEYSSPVSVLDTVEYNQDSPVKYVGKALKVDRNSNKLDNSFNATSTESGSKKFENNRKKLQNIENLVQKLTRLNSTHDEARTDYIASLCENTNPDHRYISEILLASGLLLRDLSDFQFHQSGHPINPELFLVLEQTKGSTLSKEDRRTKKSTQLTLREKFHRKLIFDAVNEILARKFASAAGPHSEPFFRPFKVVRKALNAQKLLRELCSEIEGLEAKKNPKCGSSDEEDGGWKSILWTDVMNRSESWVDFDGEIAGPVLDIERLIFKDLVDEVVIGESAGLIIKPVRHKVFVAK</sequence>
<dbReference type="AlphaFoldDB" id="A0A022Q8R1"/>
<evidence type="ECO:0000259" key="3">
    <source>
        <dbReference type="Pfam" id="PF14309"/>
    </source>
</evidence>
<reference evidence="5 6" key="1">
    <citation type="journal article" date="2013" name="Proc. Natl. Acad. Sci. U.S.A.">
        <title>Fine-scale variation in meiotic recombination in Mimulus inferred from population shotgun sequencing.</title>
        <authorList>
            <person name="Hellsten U."/>
            <person name="Wright K.M."/>
            <person name="Jenkins J."/>
            <person name="Shu S."/>
            <person name="Yuan Y."/>
            <person name="Wessler S.R."/>
            <person name="Schmutz J."/>
            <person name="Willis J.H."/>
            <person name="Rokhsar D.S."/>
        </authorList>
    </citation>
    <scope>NUCLEOTIDE SEQUENCE [LARGE SCALE GENOMIC DNA]</scope>
    <source>
        <strain evidence="6">cv. DUN x IM62</strain>
    </source>
</reference>
<feature type="coiled-coil region" evidence="1">
    <location>
        <begin position="730"/>
        <end position="760"/>
    </location>
</feature>
<feature type="region of interest" description="Disordered" evidence="2">
    <location>
        <begin position="308"/>
        <end position="330"/>
    </location>
</feature>
<dbReference type="EMBL" id="KI632161">
    <property type="protein sequence ID" value="EYU23618.1"/>
    <property type="molecule type" value="Genomic_DNA"/>
</dbReference>
<dbReference type="PANTHER" id="PTHR31680">
    <property type="entry name" value="LONGIFOLIA PROTEIN"/>
    <property type="match status" value="1"/>
</dbReference>
<accession>A0A022Q8R1</accession>
<dbReference type="Proteomes" id="UP000030748">
    <property type="component" value="Unassembled WGS sequence"/>
</dbReference>
<feature type="region of interest" description="Disordered" evidence="2">
    <location>
        <begin position="255"/>
        <end position="274"/>
    </location>
</feature>
<proteinExistence type="predicted"/>
<feature type="compositionally biased region" description="Low complexity" evidence="2">
    <location>
        <begin position="91"/>
        <end position="107"/>
    </location>
</feature>
<feature type="domain" description="DUF3741" evidence="4">
    <location>
        <begin position="291"/>
        <end position="309"/>
    </location>
</feature>
<dbReference type="Pfam" id="PF14309">
    <property type="entry name" value="DUF4378"/>
    <property type="match status" value="1"/>
</dbReference>
<feature type="region of interest" description="Disordered" evidence="2">
    <location>
        <begin position="441"/>
        <end position="477"/>
    </location>
</feature>
<feature type="domain" description="DUF4378" evidence="3">
    <location>
        <begin position="772"/>
        <end position="950"/>
    </location>
</feature>
<evidence type="ECO:0000256" key="1">
    <source>
        <dbReference type="SAM" id="Coils"/>
    </source>
</evidence>
<gene>
    <name evidence="5" type="ORF">MIMGU_mgv1a000821mg</name>
</gene>
<dbReference type="InterPro" id="IPR033334">
    <property type="entry name" value="LNG1/2"/>
</dbReference>
<evidence type="ECO:0000313" key="5">
    <source>
        <dbReference type="EMBL" id="EYU23618.1"/>
    </source>
</evidence>
<feature type="region of interest" description="Disordered" evidence="2">
    <location>
        <begin position="168"/>
        <end position="187"/>
    </location>
</feature>
<feature type="compositionally biased region" description="Polar residues" evidence="2">
    <location>
        <begin position="645"/>
        <end position="660"/>
    </location>
</feature>
<feature type="compositionally biased region" description="Polar residues" evidence="2">
    <location>
        <begin position="446"/>
        <end position="455"/>
    </location>
</feature>
<organism evidence="5 6">
    <name type="scientific">Erythranthe guttata</name>
    <name type="common">Yellow monkey flower</name>
    <name type="synonym">Mimulus guttatus</name>
    <dbReference type="NCBI Taxonomy" id="4155"/>
    <lineage>
        <taxon>Eukaryota</taxon>
        <taxon>Viridiplantae</taxon>
        <taxon>Streptophyta</taxon>
        <taxon>Embryophyta</taxon>
        <taxon>Tracheophyta</taxon>
        <taxon>Spermatophyta</taxon>
        <taxon>Magnoliopsida</taxon>
        <taxon>eudicotyledons</taxon>
        <taxon>Gunneridae</taxon>
        <taxon>Pentapetalae</taxon>
        <taxon>asterids</taxon>
        <taxon>lamiids</taxon>
        <taxon>Lamiales</taxon>
        <taxon>Phrymaceae</taxon>
        <taxon>Erythranthe</taxon>
    </lineage>
</organism>
<dbReference type="InterPro" id="IPR032795">
    <property type="entry name" value="DUF3741-assoc"/>
</dbReference>
<feature type="region of interest" description="Disordered" evidence="2">
    <location>
        <begin position="505"/>
        <end position="682"/>
    </location>
</feature>
<feature type="compositionally biased region" description="Polar residues" evidence="2">
    <location>
        <begin position="537"/>
        <end position="568"/>
    </location>
</feature>
<name>A0A022Q8R1_ERYGU</name>
<evidence type="ECO:0008006" key="7">
    <source>
        <dbReference type="Google" id="ProtNLM"/>
    </source>
</evidence>
<dbReference type="GO" id="GO:0051513">
    <property type="term" value="P:regulation of monopolar cell growth"/>
    <property type="evidence" value="ECO:0007669"/>
    <property type="project" value="InterPro"/>
</dbReference>
<keyword evidence="1" id="KW-0175">Coiled coil</keyword>
<evidence type="ECO:0000313" key="6">
    <source>
        <dbReference type="Proteomes" id="UP000030748"/>
    </source>
</evidence>
<dbReference type="eggNOG" id="ENOG502QVC5">
    <property type="taxonomic scope" value="Eukaryota"/>
</dbReference>
<dbReference type="PANTHER" id="PTHR31680:SF4">
    <property type="entry name" value="LONGIFOLIA PROTEIN"/>
    <property type="match status" value="1"/>
</dbReference>